<accession>A0AAD6TM77</accession>
<organism evidence="3 4">
    <name type="scientific">Mycena alexandri</name>
    <dbReference type="NCBI Taxonomy" id="1745969"/>
    <lineage>
        <taxon>Eukaryota</taxon>
        <taxon>Fungi</taxon>
        <taxon>Dikarya</taxon>
        <taxon>Basidiomycota</taxon>
        <taxon>Agaricomycotina</taxon>
        <taxon>Agaricomycetes</taxon>
        <taxon>Agaricomycetidae</taxon>
        <taxon>Agaricales</taxon>
        <taxon>Marasmiineae</taxon>
        <taxon>Mycenaceae</taxon>
        <taxon>Mycena</taxon>
    </lineage>
</organism>
<feature type="region of interest" description="Disordered" evidence="1">
    <location>
        <begin position="75"/>
        <end position="100"/>
    </location>
</feature>
<feature type="region of interest" description="Disordered" evidence="1">
    <location>
        <begin position="1"/>
        <end position="42"/>
    </location>
</feature>
<evidence type="ECO:0000313" key="4">
    <source>
        <dbReference type="Proteomes" id="UP001218188"/>
    </source>
</evidence>
<sequence length="556" mass="63223">MDEYFDDEEMDPSFFEELDELESRGFPENHPPHHSLKISAEQQRNLKPVRDKFYGSVFELNSVAAPFFTRQSPLDYDSDDAHSDDEGTSPLSNKPEQSTSNKAWFEQPKYMPDWLYSYFRDTIQPLITRKSGRELAKPACFTESPRTMIFVVSRHRFDPPLMYRPRVFLWLPHFFVDVLLCPECGKKLEKNGIAPPRRVIDMDECFYIVTWQYYCREGCQTHRRGWNPKLINSLPPYVRLAFPAILSRCSGLSHNVLAQLRVGNQHKMGPTGVRSLLFEMHTLRFNRLQAQYLEAIFELERGRTTPNSGEVQSSLHGHMNEVARQYPSFGTFDDPEKYAGFVPSEHYLAEMMNKAIEKDEPEANQHTACIGVSDELALDDSHKIIKHIATYEGVPIFNALWTCMDARHEERSGPLAAVAKSLKLYGYDDPKVVFSDDPVKDKALIYGAFPSLAKKLTPIATAHGLKALEPPANFSPNFLATGQQTEQVCSALMAPLELDPTAHFCVSLDAEWNVSRKVGVSILQIAPHTLPLSAFIIPVHKFKTLPISLLRLLVSN</sequence>
<feature type="domain" description="DUF6729" evidence="2">
    <location>
        <begin position="160"/>
        <end position="301"/>
    </location>
</feature>
<evidence type="ECO:0000313" key="3">
    <source>
        <dbReference type="EMBL" id="KAJ7047966.1"/>
    </source>
</evidence>
<dbReference type="Proteomes" id="UP001218188">
    <property type="component" value="Unassembled WGS sequence"/>
</dbReference>
<protein>
    <recommendedName>
        <fullName evidence="2">DUF6729 domain-containing protein</fullName>
    </recommendedName>
</protein>
<dbReference type="AlphaFoldDB" id="A0AAD6TM77"/>
<feature type="compositionally biased region" description="Basic and acidic residues" evidence="1">
    <location>
        <begin position="21"/>
        <end position="31"/>
    </location>
</feature>
<dbReference type="EMBL" id="JARJCM010000001">
    <property type="protein sequence ID" value="KAJ7047966.1"/>
    <property type="molecule type" value="Genomic_DNA"/>
</dbReference>
<keyword evidence="4" id="KW-1185">Reference proteome</keyword>
<comment type="caution">
    <text evidence="3">The sequence shown here is derived from an EMBL/GenBank/DDBJ whole genome shotgun (WGS) entry which is preliminary data.</text>
</comment>
<feature type="compositionally biased region" description="Polar residues" evidence="1">
    <location>
        <begin position="89"/>
        <end position="100"/>
    </location>
</feature>
<dbReference type="Pfam" id="PF20499">
    <property type="entry name" value="DUF6729"/>
    <property type="match status" value="1"/>
</dbReference>
<evidence type="ECO:0000256" key="1">
    <source>
        <dbReference type="SAM" id="MobiDB-lite"/>
    </source>
</evidence>
<gene>
    <name evidence="3" type="ORF">C8F04DRAFT_1247577</name>
</gene>
<evidence type="ECO:0000259" key="2">
    <source>
        <dbReference type="Pfam" id="PF20499"/>
    </source>
</evidence>
<proteinExistence type="predicted"/>
<reference evidence="3" key="1">
    <citation type="submission" date="2023-03" db="EMBL/GenBank/DDBJ databases">
        <title>Massive genome expansion in bonnet fungi (Mycena s.s.) driven by repeated elements and novel gene families across ecological guilds.</title>
        <authorList>
            <consortium name="Lawrence Berkeley National Laboratory"/>
            <person name="Harder C.B."/>
            <person name="Miyauchi S."/>
            <person name="Viragh M."/>
            <person name="Kuo A."/>
            <person name="Thoen E."/>
            <person name="Andreopoulos B."/>
            <person name="Lu D."/>
            <person name="Skrede I."/>
            <person name="Drula E."/>
            <person name="Henrissat B."/>
            <person name="Morin E."/>
            <person name="Kohler A."/>
            <person name="Barry K."/>
            <person name="LaButti K."/>
            <person name="Morin E."/>
            <person name="Salamov A."/>
            <person name="Lipzen A."/>
            <person name="Mereny Z."/>
            <person name="Hegedus B."/>
            <person name="Baldrian P."/>
            <person name="Stursova M."/>
            <person name="Weitz H."/>
            <person name="Taylor A."/>
            <person name="Grigoriev I.V."/>
            <person name="Nagy L.G."/>
            <person name="Martin F."/>
            <person name="Kauserud H."/>
        </authorList>
    </citation>
    <scope>NUCLEOTIDE SEQUENCE</scope>
    <source>
        <strain evidence="3">CBHHK200</strain>
    </source>
</reference>
<name>A0AAD6TM77_9AGAR</name>
<dbReference type="InterPro" id="IPR046616">
    <property type="entry name" value="DUF6729"/>
</dbReference>
<feature type="compositionally biased region" description="Acidic residues" evidence="1">
    <location>
        <begin position="1"/>
        <end position="20"/>
    </location>
</feature>